<keyword evidence="8 11" id="KW-0472">Membrane</keyword>
<feature type="region of interest" description="Disordered" evidence="10">
    <location>
        <begin position="180"/>
        <end position="202"/>
    </location>
</feature>
<evidence type="ECO:0000256" key="2">
    <source>
        <dbReference type="ARBA" id="ARBA00022448"/>
    </source>
</evidence>
<feature type="transmembrane region" description="Helical" evidence="11">
    <location>
        <begin position="627"/>
        <end position="648"/>
    </location>
</feature>
<dbReference type="SUPFAM" id="SSF48403">
    <property type="entry name" value="Ankyrin repeat"/>
    <property type="match status" value="1"/>
</dbReference>
<reference evidence="14" key="2">
    <citation type="submission" date="2016-11" db="UniProtKB">
        <authorList>
            <consortium name="WormBaseParasite"/>
        </authorList>
    </citation>
    <scope>IDENTIFICATION</scope>
</reference>
<dbReference type="InParanoid" id="A0A1I7VS68"/>
<keyword evidence="5 11" id="KW-1133">Transmembrane helix</keyword>
<evidence type="ECO:0000256" key="10">
    <source>
        <dbReference type="SAM" id="MobiDB-lite"/>
    </source>
</evidence>
<accession>A0A1I7VS68</accession>
<dbReference type="GO" id="GO:0051480">
    <property type="term" value="P:regulation of cytosolic calcium ion concentration"/>
    <property type="evidence" value="ECO:0007669"/>
    <property type="project" value="TreeGrafter"/>
</dbReference>
<evidence type="ECO:0000256" key="1">
    <source>
        <dbReference type="ARBA" id="ARBA00004141"/>
    </source>
</evidence>
<dbReference type="InterPro" id="IPR005821">
    <property type="entry name" value="Ion_trans_dom"/>
</dbReference>
<dbReference type="Pfam" id="PF12796">
    <property type="entry name" value="Ank_2"/>
    <property type="match status" value="1"/>
</dbReference>
<dbReference type="Pfam" id="PF00520">
    <property type="entry name" value="Ion_trans"/>
    <property type="match status" value="1"/>
</dbReference>
<evidence type="ECO:0000259" key="12">
    <source>
        <dbReference type="SMART" id="SM01420"/>
    </source>
</evidence>
<dbReference type="InterPro" id="IPR013555">
    <property type="entry name" value="TRP_dom"/>
</dbReference>
<dbReference type="InterPro" id="IPR002153">
    <property type="entry name" value="TRPC_channel"/>
</dbReference>
<dbReference type="InterPro" id="IPR036770">
    <property type="entry name" value="Ankyrin_rpt-contain_sf"/>
</dbReference>
<evidence type="ECO:0000256" key="9">
    <source>
        <dbReference type="ARBA" id="ARBA00023303"/>
    </source>
</evidence>
<dbReference type="PANTHER" id="PTHR10117:SF54">
    <property type="entry name" value="TRANSIENT RECEPTOR POTENTIAL-GAMMA PROTEIN"/>
    <property type="match status" value="1"/>
</dbReference>
<feature type="transmembrane region" description="Helical" evidence="11">
    <location>
        <begin position="568"/>
        <end position="589"/>
    </location>
</feature>
<dbReference type="eggNOG" id="KOG3609">
    <property type="taxonomic scope" value="Eukaryota"/>
</dbReference>
<dbReference type="GO" id="GO:0070679">
    <property type="term" value="F:inositol 1,4,5 trisphosphate binding"/>
    <property type="evidence" value="ECO:0007669"/>
    <property type="project" value="TreeGrafter"/>
</dbReference>
<dbReference type="AlphaFoldDB" id="A0A1I7VS68"/>
<gene>
    <name evidence="14" type="primary">LOAG_10859</name>
</gene>
<dbReference type="GO" id="GO:0015279">
    <property type="term" value="F:store-operated calcium channel activity"/>
    <property type="evidence" value="ECO:0007669"/>
    <property type="project" value="TreeGrafter"/>
</dbReference>
<proteinExistence type="predicted"/>
<evidence type="ECO:0000256" key="8">
    <source>
        <dbReference type="ARBA" id="ARBA00023136"/>
    </source>
</evidence>
<keyword evidence="13" id="KW-1185">Reference proteome</keyword>
<dbReference type="Pfam" id="PF00023">
    <property type="entry name" value="Ank"/>
    <property type="match status" value="1"/>
</dbReference>
<dbReference type="InterPro" id="IPR002110">
    <property type="entry name" value="Ankyrin_rpt"/>
</dbReference>
<dbReference type="GO" id="GO:0034703">
    <property type="term" value="C:cation channel complex"/>
    <property type="evidence" value="ECO:0007669"/>
    <property type="project" value="TreeGrafter"/>
</dbReference>
<name>A0A1I7VS68_LOALO</name>
<protein>
    <submittedName>
        <fullName evidence="14">ANK_REP_REGION domain-containing protein</fullName>
    </submittedName>
</protein>
<organism evidence="13 14">
    <name type="scientific">Loa loa</name>
    <name type="common">Eye worm</name>
    <name type="synonym">Filaria loa</name>
    <dbReference type="NCBI Taxonomy" id="7209"/>
    <lineage>
        <taxon>Eukaryota</taxon>
        <taxon>Metazoa</taxon>
        <taxon>Ecdysozoa</taxon>
        <taxon>Nematoda</taxon>
        <taxon>Chromadorea</taxon>
        <taxon>Rhabditida</taxon>
        <taxon>Spirurina</taxon>
        <taxon>Spiruromorpha</taxon>
        <taxon>Filarioidea</taxon>
        <taxon>Onchocercidae</taxon>
        <taxon>Loa</taxon>
    </lineage>
</organism>
<feature type="transmembrane region" description="Helical" evidence="11">
    <location>
        <begin position="758"/>
        <end position="780"/>
    </location>
</feature>
<feature type="compositionally biased region" description="Low complexity" evidence="10">
    <location>
        <begin position="186"/>
        <end position="201"/>
    </location>
</feature>
<keyword evidence="2" id="KW-0813">Transport</keyword>
<feature type="transmembrane region" description="Helical" evidence="11">
    <location>
        <begin position="536"/>
        <end position="556"/>
    </location>
</feature>
<sequence>MLQSAHQKNDNERRLPENCRDRYVIRRLAKSSDGITKTDLELLRKTFMERFNNCKEHSERIYELKSAIYAINEIQICSHDLQWLTQYQYILNWCYCQMRFISNPAERLRLFLEVKEKYRKIFEILRDVDDVSKLSSYLHWSQLCYQYAELVDRESLSWCIEAVINAKNALFVPSSRSSTLSGKTDSNGSHQSSSSNSVNGNEQMESIGLENQRRRVKIATVGLIQMQDTALYEKQFLLSAERGDLESVRKLLEIYKSTKAFNINCLDPLRRSALHIAVENDNIELIELLLDYNINTGDTILYAIINENIEAVEILLEHLEKIGKFTPETQGVEITTNSAFTSDMTPIILAAHKDNYDCIKLLLDKKATILHPHDVRCLCKECVQAKAEDSLCFSQSRINTYQALTSPSLICLSAKDPILYAFELSYELRQLSNIENEFRNEYEELSRKCQSFSVNMLAQVRGSKELETVLNHTTNAWEEVTEKKSANFCQNLARLKLAIKLRQKIFVAHPNCQQLLSAIFYEGLPGFRDRHIVTKVLIIVGVSIASPLLAIIYLIAPKSSFGEFARRPFIKFLSHSASYCFFLFLLLLANQRINYDFILGTKSVSSTSDEYGEDLDRKEVRGPPPTLVELAILLWIFGLVWVEIKQLWNEGLCDYCSDLWNILDFVTNALYLCTVALRIVAYLQVEAEIRNPQMRHLGRRILRRDWDEWEPTLISECAFATANIFSSLKMIHIFTVNPHLGPLRISLGRMVLDIVKFLLIYFLVLFSFACGLNQLLWYYAAMRQQECNKYQSLISNSTHTVPANELVRMEESCDPKYRACERLTIKPL</sequence>
<evidence type="ECO:0000256" key="6">
    <source>
        <dbReference type="ARBA" id="ARBA00023043"/>
    </source>
</evidence>
<dbReference type="FunCoup" id="A0A1I7VS68">
    <property type="interactions" value="40"/>
</dbReference>
<keyword evidence="7" id="KW-0406">Ion transport</keyword>
<dbReference type="GO" id="GO:0005886">
    <property type="term" value="C:plasma membrane"/>
    <property type="evidence" value="ECO:0007669"/>
    <property type="project" value="TreeGrafter"/>
</dbReference>
<comment type="subcellular location">
    <subcellularLocation>
        <location evidence="1">Membrane</location>
        <topology evidence="1">Multi-pass membrane protein</topology>
    </subcellularLocation>
</comment>
<keyword evidence="3 11" id="KW-0812">Transmembrane</keyword>
<dbReference type="Gene3D" id="1.25.40.20">
    <property type="entry name" value="Ankyrin repeat-containing domain"/>
    <property type="match status" value="1"/>
</dbReference>
<dbReference type="OrthoDB" id="2373987at2759"/>
<dbReference type="Proteomes" id="UP000095285">
    <property type="component" value="Unassembled WGS sequence"/>
</dbReference>
<evidence type="ECO:0000256" key="7">
    <source>
        <dbReference type="ARBA" id="ARBA00023065"/>
    </source>
</evidence>
<reference evidence="13" key="1">
    <citation type="submission" date="2012-04" db="EMBL/GenBank/DDBJ databases">
        <title>The Genome Sequence of Loa loa.</title>
        <authorList>
            <consortium name="The Broad Institute Genome Sequencing Platform"/>
            <consortium name="Broad Institute Genome Sequencing Center for Infectious Disease"/>
            <person name="Nutman T.B."/>
            <person name="Fink D.L."/>
            <person name="Russ C."/>
            <person name="Young S."/>
            <person name="Zeng Q."/>
            <person name="Gargeya S."/>
            <person name="Alvarado L."/>
            <person name="Berlin A."/>
            <person name="Chapman S.B."/>
            <person name="Chen Z."/>
            <person name="Freedman E."/>
            <person name="Gellesch M."/>
            <person name="Goldberg J."/>
            <person name="Griggs A."/>
            <person name="Gujja S."/>
            <person name="Heilman E.R."/>
            <person name="Heiman D."/>
            <person name="Howarth C."/>
            <person name="Mehta T."/>
            <person name="Neiman D."/>
            <person name="Pearson M."/>
            <person name="Roberts A."/>
            <person name="Saif S."/>
            <person name="Shea T."/>
            <person name="Shenoy N."/>
            <person name="Sisk P."/>
            <person name="Stolte C."/>
            <person name="Sykes S."/>
            <person name="White J."/>
            <person name="Yandava C."/>
            <person name="Haas B."/>
            <person name="Henn M.R."/>
            <person name="Nusbaum C."/>
            <person name="Birren B."/>
        </authorList>
    </citation>
    <scope>NUCLEOTIDE SEQUENCE [LARGE SCALE GENOMIC DNA]</scope>
</reference>
<dbReference type="PANTHER" id="PTHR10117">
    <property type="entry name" value="TRANSIENT RECEPTOR POTENTIAL CHANNEL"/>
    <property type="match status" value="1"/>
</dbReference>
<evidence type="ECO:0000256" key="3">
    <source>
        <dbReference type="ARBA" id="ARBA00022692"/>
    </source>
</evidence>
<dbReference type="SMART" id="SM01420">
    <property type="entry name" value="TRP_2"/>
    <property type="match status" value="1"/>
</dbReference>
<evidence type="ECO:0000256" key="4">
    <source>
        <dbReference type="ARBA" id="ARBA00022737"/>
    </source>
</evidence>
<evidence type="ECO:0000313" key="14">
    <source>
        <dbReference type="WBParaSite" id="EN70_5665"/>
    </source>
</evidence>
<keyword evidence="9" id="KW-0407">Ion channel</keyword>
<dbReference type="NCBIfam" id="TIGR00870">
    <property type="entry name" value="trp"/>
    <property type="match status" value="1"/>
</dbReference>
<dbReference type="STRING" id="7209.A0A1I7VS68"/>
<feature type="domain" description="Transient receptor ion channel" evidence="12">
    <location>
        <begin position="377"/>
        <end position="439"/>
    </location>
</feature>
<evidence type="ECO:0000313" key="13">
    <source>
        <dbReference type="Proteomes" id="UP000095285"/>
    </source>
</evidence>
<dbReference type="SMART" id="SM00248">
    <property type="entry name" value="ANK"/>
    <property type="match status" value="2"/>
</dbReference>
<dbReference type="WBParaSite" id="EN70_5665">
    <property type="protein sequence ID" value="EN70_5665"/>
    <property type="gene ID" value="EN70_5665"/>
</dbReference>
<keyword evidence="6" id="KW-0040">ANK repeat</keyword>
<evidence type="ECO:0000256" key="11">
    <source>
        <dbReference type="SAM" id="Phobius"/>
    </source>
</evidence>
<keyword evidence="4" id="KW-0677">Repeat</keyword>
<dbReference type="Pfam" id="PF08344">
    <property type="entry name" value="TRP_2"/>
    <property type="match status" value="1"/>
</dbReference>
<feature type="transmembrane region" description="Helical" evidence="11">
    <location>
        <begin position="668"/>
        <end position="685"/>
    </location>
</feature>
<evidence type="ECO:0000256" key="5">
    <source>
        <dbReference type="ARBA" id="ARBA00022989"/>
    </source>
</evidence>